<proteinExistence type="inferred from homology"/>
<dbReference type="FunFam" id="1.10.150.570:FF:000001">
    <property type="entry name" value="tRNA uridine 5-carboxymethylaminomethyl modification enzyme MnmG"/>
    <property type="match status" value="1"/>
</dbReference>
<dbReference type="FunFam" id="3.50.50.60:FF:000010">
    <property type="entry name" value="tRNA uridine 5-carboxymethylaminomethyl modification enzyme MnmG"/>
    <property type="match status" value="1"/>
</dbReference>
<dbReference type="PANTHER" id="PTHR11806:SF0">
    <property type="entry name" value="PROTEIN MTO1 HOMOLOG, MITOCHONDRIAL"/>
    <property type="match status" value="1"/>
</dbReference>
<evidence type="ECO:0000256" key="10">
    <source>
        <dbReference type="ARBA" id="ARBA00025948"/>
    </source>
</evidence>
<feature type="binding site" evidence="12">
    <location>
        <begin position="13"/>
        <end position="18"/>
    </location>
    <ligand>
        <name>FAD</name>
        <dbReference type="ChEBI" id="CHEBI:57692"/>
    </ligand>
</feature>
<dbReference type="PROSITE" id="PS01281">
    <property type="entry name" value="GIDA_2"/>
    <property type="match status" value="1"/>
</dbReference>
<evidence type="ECO:0000256" key="2">
    <source>
        <dbReference type="ARBA" id="ARBA00003717"/>
    </source>
</evidence>
<dbReference type="Pfam" id="PF21680">
    <property type="entry name" value="GIDA_C_1st"/>
    <property type="match status" value="1"/>
</dbReference>
<dbReference type="InterPro" id="IPR040131">
    <property type="entry name" value="MnmG_N"/>
</dbReference>
<organism evidence="14">
    <name type="scientific">Shewanella algae</name>
    <dbReference type="NCBI Taxonomy" id="38313"/>
    <lineage>
        <taxon>Bacteria</taxon>
        <taxon>Pseudomonadati</taxon>
        <taxon>Pseudomonadota</taxon>
        <taxon>Gammaproteobacteria</taxon>
        <taxon>Alteromonadales</taxon>
        <taxon>Shewanellaceae</taxon>
        <taxon>Shewanella</taxon>
    </lineage>
</organism>
<keyword evidence="7 12" id="KW-0819">tRNA processing</keyword>
<comment type="subcellular location">
    <subcellularLocation>
        <location evidence="12">Cytoplasm</location>
    </subcellularLocation>
</comment>
<comment type="cofactor">
    <cofactor evidence="1 12">
        <name>FAD</name>
        <dbReference type="ChEBI" id="CHEBI:57692"/>
    </cofactor>
</comment>
<comment type="function">
    <text evidence="2 12">NAD-binding protein involved in the addition of a carboxymethylaminomethyl (cmnm) group at the wobble position (U34) of certain tRNAs, forming tRNA-cmnm(5)s(2)U34.</text>
</comment>
<dbReference type="InterPro" id="IPR047001">
    <property type="entry name" value="MnmG_C_subdom"/>
</dbReference>
<evidence type="ECO:0000313" key="14">
    <source>
        <dbReference type="EMBL" id="QQO85723.1"/>
    </source>
</evidence>
<evidence type="ECO:0000256" key="4">
    <source>
        <dbReference type="ARBA" id="ARBA00020461"/>
    </source>
</evidence>
<keyword evidence="6 12" id="KW-0285">Flavoprotein</keyword>
<dbReference type="GO" id="GO:0002098">
    <property type="term" value="P:tRNA wobble uridine modification"/>
    <property type="evidence" value="ECO:0007669"/>
    <property type="project" value="InterPro"/>
</dbReference>
<evidence type="ECO:0000259" key="13">
    <source>
        <dbReference type="SMART" id="SM01228"/>
    </source>
</evidence>
<dbReference type="Pfam" id="PF01134">
    <property type="entry name" value="GIDA"/>
    <property type="match status" value="1"/>
</dbReference>
<dbReference type="GO" id="GO:0050660">
    <property type="term" value="F:flavin adenine dinucleotide binding"/>
    <property type="evidence" value="ECO:0007669"/>
    <property type="project" value="UniProtKB-UniRule"/>
</dbReference>
<dbReference type="InterPro" id="IPR004416">
    <property type="entry name" value="MnmG"/>
</dbReference>
<dbReference type="GO" id="GO:0030488">
    <property type="term" value="P:tRNA methylation"/>
    <property type="evidence" value="ECO:0007669"/>
    <property type="project" value="TreeGrafter"/>
</dbReference>
<dbReference type="GO" id="GO:0005829">
    <property type="term" value="C:cytosol"/>
    <property type="evidence" value="ECO:0007669"/>
    <property type="project" value="TreeGrafter"/>
</dbReference>
<evidence type="ECO:0000256" key="5">
    <source>
        <dbReference type="ARBA" id="ARBA00022490"/>
    </source>
</evidence>
<dbReference type="InterPro" id="IPR044920">
    <property type="entry name" value="MnmG_C_subdom_sf"/>
</dbReference>
<keyword evidence="5 12" id="KW-0963">Cytoplasm</keyword>
<dbReference type="InterPro" id="IPR036188">
    <property type="entry name" value="FAD/NAD-bd_sf"/>
</dbReference>
<evidence type="ECO:0000256" key="12">
    <source>
        <dbReference type="HAMAP-Rule" id="MF_00129"/>
    </source>
</evidence>
<comment type="subunit">
    <text evidence="10 12">Homodimer. Heterotetramer of two MnmE and two MnmG subunits.</text>
</comment>
<dbReference type="InterPro" id="IPR049312">
    <property type="entry name" value="GIDA_C_N"/>
</dbReference>
<dbReference type="InterPro" id="IPR026904">
    <property type="entry name" value="MnmG_C"/>
</dbReference>
<name>A0A7T8EG12_9GAMM</name>
<dbReference type="Pfam" id="PF13932">
    <property type="entry name" value="SAM_GIDA_C"/>
    <property type="match status" value="1"/>
</dbReference>
<evidence type="ECO:0000256" key="9">
    <source>
        <dbReference type="ARBA" id="ARBA00023027"/>
    </source>
</evidence>
<dbReference type="NCBIfam" id="TIGR00136">
    <property type="entry name" value="mnmG_gidA"/>
    <property type="match status" value="1"/>
</dbReference>
<dbReference type="FunFam" id="3.50.50.60:FF:000002">
    <property type="entry name" value="tRNA uridine 5-carboxymethylaminomethyl modification enzyme MnmG"/>
    <property type="match status" value="1"/>
</dbReference>
<dbReference type="PANTHER" id="PTHR11806">
    <property type="entry name" value="GLUCOSE INHIBITED DIVISION PROTEIN A"/>
    <property type="match status" value="1"/>
</dbReference>
<evidence type="ECO:0000256" key="1">
    <source>
        <dbReference type="ARBA" id="ARBA00001974"/>
    </source>
</evidence>
<evidence type="ECO:0000256" key="3">
    <source>
        <dbReference type="ARBA" id="ARBA00007653"/>
    </source>
</evidence>
<sequence length="629" mass="69278">MRFHERFDVIVVGGGHAGTEAALAAARMGVNTLLLTHNIDTLGQMSCNPAIGGIGKGHLVKEIDALGGAMATATDYAGIQFRTLNSSKGPAVRATRAQADRALYRQKIQQILQNQPNLRIFQQAVDDLVVENNRVIGAVTQMGLAFEAPAVVLTAGTFLGGKIHIGLENYSGGRAGDPPAIALAHRLRELPIRVGRLKTGTPPRIDARSVDFQQMTEQQGDNPLPVMSFIGDVSQHPQQISCYITHTNEKTHEIIRGGLDRSPMYSGVIEGIGPRYCPSIEDKIHRFADKSSHQIFIEPEGLNTNELYPNGISTSLPFDVQIALVRSIKGMENAEIMRPGYAIEYDYFDPRDLKNSLETKTIDGLFFAGQINGTTGYEEAGAQGLLAGMNAALQVQGKDAWAPRRDQAYLGVLVDDLSTLGTKEPYRMFTSRAEYRLLLREDNADLRLTEKGRELGLVDDQRWAKFSAKVEAIESELQRLRSQWIHVNSPLVEALNPHLNTPISREASFEELLRRPELDYDKLMGIEGFGPGLEDRQAAEQVQIQVKYAGYIQRQQEEIAKAQRNENTGLPLELDYNEVPGLSNEVIAKLNAHKPETIGQASRISGVTPAAISILLVHLKKRGLLRRSA</sequence>
<comment type="similarity">
    <text evidence="3 12">Belongs to the MnmG family.</text>
</comment>
<dbReference type="Gene3D" id="1.10.150.570">
    <property type="entry name" value="GidA associated domain, C-terminal subdomain"/>
    <property type="match status" value="1"/>
</dbReference>
<gene>
    <name evidence="12 14" type="primary">mnmG</name>
    <name evidence="12" type="synonym">gidA</name>
    <name evidence="14" type="ORF">D7032_22090</name>
</gene>
<evidence type="ECO:0000256" key="6">
    <source>
        <dbReference type="ARBA" id="ARBA00022630"/>
    </source>
</evidence>
<protein>
    <recommendedName>
        <fullName evidence="4 12">tRNA uridine 5-carboxymethylaminomethyl modification enzyme MnmG</fullName>
    </recommendedName>
    <alternativeName>
        <fullName evidence="11 12">Glucose-inhibited division protein A</fullName>
    </alternativeName>
</protein>
<evidence type="ECO:0000256" key="11">
    <source>
        <dbReference type="ARBA" id="ARBA00031800"/>
    </source>
</evidence>
<evidence type="ECO:0000256" key="7">
    <source>
        <dbReference type="ARBA" id="ARBA00022694"/>
    </source>
</evidence>
<feature type="domain" description="tRNA uridine 5-carboxymethylaminomethyl modification enzyme C-terminal subdomain" evidence="13">
    <location>
        <begin position="546"/>
        <end position="617"/>
    </location>
</feature>
<accession>A0A7T8EG12</accession>
<dbReference type="RefSeq" id="WP_144438832.1">
    <property type="nucleotide sequence ID" value="NZ_CAXORA010000052.1"/>
</dbReference>
<keyword evidence="8 12" id="KW-0274">FAD</keyword>
<dbReference type="AlphaFoldDB" id="A0A7T8EG12"/>
<dbReference type="InterPro" id="IPR020595">
    <property type="entry name" value="MnmG-rel_CS"/>
</dbReference>
<dbReference type="FunFam" id="1.10.10.1800:FF:000001">
    <property type="entry name" value="tRNA uridine 5-carboxymethylaminomethyl modification enzyme MnmG"/>
    <property type="match status" value="1"/>
</dbReference>
<dbReference type="HAMAP" id="MF_00129">
    <property type="entry name" value="MnmG_GidA"/>
    <property type="match status" value="1"/>
</dbReference>
<dbReference type="Gene3D" id="1.10.10.1800">
    <property type="entry name" value="tRNA uridine 5-carboxymethylaminomethyl modification enzyme MnmG/GidA"/>
    <property type="match status" value="1"/>
</dbReference>
<evidence type="ECO:0000256" key="8">
    <source>
        <dbReference type="ARBA" id="ARBA00022827"/>
    </source>
</evidence>
<dbReference type="EMBL" id="CP032664">
    <property type="protein sequence ID" value="QQO85723.1"/>
    <property type="molecule type" value="Genomic_DNA"/>
</dbReference>
<reference evidence="14" key="1">
    <citation type="submission" date="2018-09" db="EMBL/GenBank/DDBJ databases">
        <title>Genome sequencing and analysis.</title>
        <authorList>
            <person name="Huang Y.-T."/>
        </authorList>
    </citation>
    <scope>NUCLEOTIDE SEQUENCE</scope>
    <source>
        <strain evidence="14">HIDE</strain>
    </source>
</reference>
<keyword evidence="9 12" id="KW-0520">NAD</keyword>
<dbReference type="InterPro" id="IPR002218">
    <property type="entry name" value="MnmG-rel"/>
</dbReference>
<comment type="caution">
    <text evidence="12">Lacks conserved residue(s) required for the propagation of feature annotation.</text>
</comment>
<dbReference type="PROSITE" id="PS01280">
    <property type="entry name" value="GIDA_1"/>
    <property type="match status" value="1"/>
</dbReference>
<dbReference type="SMART" id="SM01228">
    <property type="entry name" value="GIDA_assoc_3"/>
    <property type="match status" value="1"/>
</dbReference>
<feature type="binding site" evidence="12">
    <location>
        <begin position="273"/>
        <end position="287"/>
    </location>
    <ligand>
        <name>NAD(+)</name>
        <dbReference type="ChEBI" id="CHEBI:57540"/>
    </ligand>
</feature>
<dbReference type="SUPFAM" id="SSF51905">
    <property type="entry name" value="FAD/NAD(P)-binding domain"/>
    <property type="match status" value="1"/>
</dbReference>
<dbReference type="Gene3D" id="3.50.50.60">
    <property type="entry name" value="FAD/NAD(P)-binding domain"/>
    <property type="match status" value="2"/>
</dbReference>